<dbReference type="KEGG" id="pfp:PFL1_05258"/>
<feature type="compositionally biased region" description="Basic and acidic residues" evidence="3">
    <location>
        <begin position="493"/>
        <end position="506"/>
    </location>
</feature>
<feature type="compositionally biased region" description="Basic and acidic residues" evidence="3">
    <location>
        <begin position="49"/>
        <end position="69"/>
    </location>
</feature>
<feature type="compositionally biased region" description="Acidic residues" evidence="3">
    <location>
        <begin position="596"/>
        <end position="605"/>
    </location>
</feature>
<feature type="compositionally biased region" description="Low complexity" evidence="3">
    <location>
        <begin position="119"/>
        <end position="131"/>
    </location>
</feature>
<dbReference type="OrthoDB" id="9986677at2759"/>
<accession>A0A061H9R2</accession>
<feature type="compositionally biased region" description="Polar residues" evidence="3">
    <location>
        <begin position="2043"/>
        <end position="2059"/>
    </location>
</feature>
<dbReference type="Gene3D" id="1.25.10.10">
    <property type="entry name" value="Leucine-rich Repeat Variant"/>
    <property type="match status" value="2"/>
</dbReference>
<evidence type="ECO:0000256" key="2">
    <source>
        <dbReference type="PROSITE-ProRule" id="PRU00103"/>
    </source>
</evidence>
<gene>
    <name evidence="4" type="ORF">PFL1_05258</name>
</gene>
<feature type="repeat" description="HEAT" evidence="2">
    <location>
        <begin position="1226"/>
        <end position="1264"/>
    </location>
</feature>
<dbReference type="PANTHER" id="PTHR10648">
    <property type="entry name" value="SERINE/THREONINE-PROTEIN PHOSPHATASE PP2A 65 KDA REGULATORY SUBUNIT"/>
    <property type="match status" value="1"/>
</dbReference>
<feature type="compositionally biased region" description="Low complexity" evidence="3">
    <location>
        <begin position="454"/>
        <end position="472"/>
    </location>
</feature>
<feature type="region of interest" description="Disordered" evidence="3">
    <location>
        <begin position="1024"/>
        <end position="1118"/>
    </location>
</feature>
<evidence type="ECO:0000313" key="4">
    <source>
        <dbReference type="EMBL" id="EPQ27336.1"/>
    </source>
</evidence>
<dbReference type="InterPro" id="IPR021133">
    <property type="entry name" value="HEAT_type_2"/>
</dbReference>
<feature type="compositionally biased region" description="Acidic residues" evidence="3">
    <location>
        <begin position="571"/>
        <end position="584"/>
    </location>
</feature>
<feature type="region of interest" description="Disordered" evidence="3">
    <location>
        <begin position="1706"/>
        <end position="1745"/>
    </location>
</feature>
<feature type="compositionally biased region" description="Low complexity" evidence="3">
    <location>
        <begin position="151"/>
        <end position="165"/>
    </location>
</feature>
<feature type="compositionally biased region" description="Basic and acidic residues" evidence="3">
    <location>
        <begin position="633"/>
        <end position="643"/>
    </location>
</feature>
<dbReference type="PROSITE" id="PS50077">
    <property type="entry name" value="HEAT_REPEAT"/>
    <property type="match status" value="4"/>
</dbReference>
<feature type="region of interest" description="Disordered" evidence="3">
    <location>
        <begin position="1310"/>
        <end position="1353"/>
    </location>
</feature>
<feature type="compositionally biased region" description="Gly residues" evidence="3">
    <location>
        <begin position="1768"/>
        <end position="1778"/>
    </location>
</feature>
<feature type="compositionally biased region" description="Polar residues" evidence="3">
    <location>
        <begin position="1993"/>
        <end position="2013"/>
    </location>
</feature>
<feature type="compositionally biased region" description="Low complexity" evidence="3">
    <location>
        <begin position="1037"/>
        <end position="1054"/>
    </location>
</feature>
<sequence>MTGQAEQQKEATPQAGETTTTAASSSRPNSLAFPSTGGAAKHLNPAVRRAAEGGRHHQRSHSIDTKDRTSPILGFGPLQGDIAKFLSASSAEGSSSVAANGSVDGPKSPIGSEAGAKDVTSPPASAVPSGSVTGGGGQPLQKRVSLTSLSGAGTAHAATTAAGLARPIPRKASNGSISSSSGGEGSPEQASSASSSSLSSSDARPVNPARKADNKVPGAGASGSGSGGGASGLGSKDASKRTASPARGHYSGKPISPRLAPYSSGGMSGHARRISSELGGTHRPPSPIFLPSASPPTLPANPDPQHSWDSVWPRSPTSDRAQNIKRLGSPASTASSSSPSESAGSGSRPSPHSSPLTHQQSDHASLLSRSPRAHQDLAGSPYSTSPTIGRPKARRPHELRGSSSSPTLRVAGFPLSKEEPGSPRSLRGGLAPRQRGMETSKSEPIPRIGFNPVAPADGDAAALPAATSLTEAKTPPASGVSSTRMDATADATEPSKRADTTSDADAHSQTALHRPVLPILTASSATSPRSPFLQLSSPTTHAPSQHDMQLSESPPKTRSFIAMPPRSGYELSDDPDDVGSEEDGSSSGQGSVGTNGEDEDSCDEADEHHRDEDDAMLDESMADASESGADGSVEGKHNGDALRSRVPGGEAANGLVNGDMALDMEPPARPSLPKRPSLTRSGAVPAPPPVLDPLASAESSARALAVHKGSQGASLLTYFKDQQDQGDSGSAVPPPLAMDEGLQINDAVQPSALGLDAAGMAEAVDDNMMGEGPNGEQVEESLNTLERIFLFAKSDLAYHRVLVASSLPDWIRDVELSDAVEYIIPLLNGLGTDELDVCAAFAPELSRVMWFFFRNCPLAELAEQSTPLEGSASTDAGNAAAAAGEARPVEEDEVATRPRISVSTFTSLLCALLLNQNNLIAGATQQSLVQFFCRLENRELDAPKPDAHGAQGEEKLDQAAIDAQEARKMELHMDGLITHAVGRDGQPVPHEPYDFDERARHAIRTELLDNVAFAIARLSQEQARDSAPQAMEDVSYDEAASAPEGGDAAAPMHEASAEARHEASTAADPPNEEQQRDIAAGVDSPTHPSSVPLPDTEEGRWQGEQDGQNSPHEGTTTADADMMDESQLLESWNGGSSPFAFGSTPNMSEYKADIDEEAAVGRMASVSLLAALAVEELVARDLLLERLLPEVLALADDAAFFVRKEVAGALGPMAKNLDHDTVTERLLPAFERAMADRIWHVRLAACFSLPAILGRLNAPEKRSRTVSSLRTFVNDVSRKVRLAALEVLGEAIFMFKDDAEGVPDEMVRFFIGEPFDGPPQQGETSLSFDPSFGADSSRDDGQPQQPDAAGAADDDADSLLVSFGFSQGGAGGGGGGGIGGFGGGDDSLGGSRWDSGFGSTDTDPDRPLVVAFNIPAVVLTLGAERWPQLRKTYLELTEHAVLNVRKSLAASLHEIAKIIGPDAAKDDLLPAADRFLGDHEHEVRIAVLENIDVLLRCLPRPEAESTLQRLLALWSMDFSRDWRLRERLALHIPSMAKQFLLDDEQGQLVTLMHMALADSVSAVRDAGVKCVPDLYRTFADNDQVIADGFLGIVSDLGDSEGYRLRVACLLCIQALVDKGIQRSSCELLLVGRLVQMGSDRVVDVRIALARTVGQMCRRQELYASPQSRSPELNGLLARLARDRSHEVREAIDGILTPDEAARFTAANGDESPADAPRTLVLGPAEGGPHKPEGSLGAMGTGQVDLGQTTLPMFDMDESHDLEDVDMGDGVGEASGSGSGEHAEARNSADPSGDDQGHSFAVPLRHSGDGDDDDNDGHGPADAGDASFEEDEAPHHLLGVDPDAEDDEAAGAKSLDTGGVGETLSLSSPQRMQQAGQGGPAASNGGGDNVDTNGGGGVSSISSGSPSTKARGSDPFLAFVAGRRSQDLSRLKINFDLDPNLDRSEPMRQGGHASSPARTPGDASPDAAAVTATRGPTETALAQLAEDVGESLRSPGSSEDGSTGRRSAPSSGDWSQLRGDLPSSQQGAPGGGGGAGESVEAPSDPTSSPQANALSTATPASSSGDGDGDEDFVTIDADETAR</sequence>
<dbReference type="SUPFAM" id="SSF48371">
    <property type="entry name" value="ARM repeat"/>
    <property type="match status" value="1"/>
</dbReference>
<feature type="compositionally biased region" description="Acidic residues" evidence="3">
    <location>
        <begin position="2065"/>
        <end position="2081"/>
    </location>
</feature>
<name>A0A061H9R2_9BASI</name>
<protein>
    <submittedName>
        <fullName evidence="4">Uncharacterized protein</fullName>
    </submittedName>
</protein>
<dbReference type="GO" id="GO:0005737">
    <property type="term" value="C:cytoplasm"/>
    <property type="evidence" value="ECO:0007669"/>
    <property type="project" value="TreeGrafter"/>
</dbReference>
<feature type="repeat" description="HEAT" evidence="2">
    <location>
        <begin position="1429"/>
        <end position="1467"/>
    </location>
</feature>
<feature type="compositionally biased region" description="Low complexity" evidence="3">
    <location>
        <begin position="172"/>
        <end position="203"/>
    </location>
</feature>
<feature type="repeat" description="HEAT" evidence="2">
    <location>
        <begin position="1468"/>
        <end position="1506"/>
    </location>
</feature>
<evidence type="ECO:0000256" key="1">
    <source>
        <dbReference type="ARBA" id="ARBA00022737"/>
    </source>
</evidence>
<dbReference type="InterPro" id="IPR011989">
    <property type="entry name" value="ARM-like"/>
</dbReference>
<feature type="compositionally biased region" description="Polar residues" evidence="3">
    <location>
        <begin position="521"/>
        <end position="556"/>
    </location>
</feature>
<evidence type="ECO:0000256" key="3">
    <source>
        <dbReference type="SAM" id="MobiDB-lite"/>
    </source>
</evidence>
<feature type="compositionally biased region" description="Basic and acidic residues" evidence="3">
    <location>
        <begin position="1927"/>
        <end position="1945"/>
    </location>
</feature>
<organism evidence="4 5">
    <name type="scientific">Pseudozyma flocculosa PF-1</name>
    <dbReference type="NCBI Taxonomy" id="1277687"/>
    <lineage>
        <taxon>Eukaryota</taxon>
        <taxon>Fungi</taxon>
        <taxon>Dikarya</taxon>
        <taxon>Basidiomycota</taxon>
        <taxon>Ustilaginomycotina</taxon>
        <taxon>Ustilaginomycetes</taxon>
        <taxon>Ustilaginales</taxon>
        <taxon>Ustilaginaceae</taxon>
        <taxon>Pseudozyma</taxon>
    </lineage>
</organism>
<feature type="region of interest" description="Disordered" evidence="3">
    <location>
        <begin position="89"/>
        <end position="695"/>
    </location>
</feature>
<feature type="compositionally biased region" description="Pro residues" evidence="3">
    <location>
        <begin position="284"/>
        <end position="302"/>
    </location>
</feature>
<dbReference type="EMBL" id="KE361640">
    <property type="protein sequence ID" value="EPQ27336.1"/>
    <property type="molecule type" value="Genomic_DNA"/>
</dbReference>
<feature type="compositionally biased region" description="Gly residues" evidence="3">
    <location>
        <begin position="1374"/>
        <end position="1387"/>
    </location>
</feature>
<feature type="repeat" description="HEAT" evidence="2">
    <location>
        <begin position="1187"/>
        <end position="1225"/>
    </location>
</feature>
<feature type="region of interest" description="Disordered" evidence="3">
    <location>
        <begin position="867"/>
        <end position="895"/>
    </location>
</feature>
<feature type="region of interest" description="Disordered" evidence="3">
    <location>
        <begin position="1927"/>
        <end position="2081"/>
    </location>
</feature>
<dbReference type="PANTHER" id="PTHR10648:SF1">
    <property type="entry name" value="SERINE_THREONINE-PROTEIN PHOSPHATASE 4 REGULATORY SUBUNIT 1"/>
    <property type="match status" value="1"/>
</dbReference>
<feature type="compositionally biased region" description="Low complexity" evidence="3">
    <location>
        <begin position="89"/>
        <end position="103"/>
    </location>
</feature>
<dbReference type="Proteomes" id="UP000053664">
    <property type="component" value="Unassembled WGS sequence"/>
</dbReference>
<feature type="compositionally biased region" description="Low complexity" evidence="3">
    <location>
        <begin position="328"/>
        <end position="355"/>
    </location>
</feature>
<feature type="compositionally biased region" description="Gly residues" evidence="3">
    <location>
        <begin position="220"/>
        <end position="232"/>
    </location>
</feature>
<dbReference type="HOGENOM" id="CLU_001893_0_0_1"/>
<feature type="compositionally biased region" description="Polar residues" evidence="3">
    <location>
        <begin position="1105"/>
        <end position="1118"/>
    </location>
</feature>
<dbReference type="GO" id="GO:0019888">
    <property type="term" value="F:protein phosphatase regulator activity"/>
    <property type="evidence" value="ECO:0007669"/>
    <property type="project" value="TreeGrafter"/>
</dbReference>
<keyword evidence="1" id="KW-0677">Repeat</keyword>
<feature type="region of interest" description="Disordered" evidence="3">
    <location>
        <begin position="1760"/>
        <end position="1912"/>
    </location>
</feature>
<feature type="region of interest" description="Disordered" evidence="3">
    <location>
        <begin position="1374"/>
        <end position="1401"/>
    </location>
</feature>
<feature type="compositionally biased region" description="Gly residues" evidence="3">
    <location>
        <begin position="1875"/>
        <end position="1897"/>
    </location>
</feature>
<dbReference type="eggNOG" id="KOG0211">
    <property type="taxonomic scope" value="Eukaryota"/>
</dbReference>
<feature type="compositionally biased region" description="Low complexity" evidence="3">
    <location>
        <begin position="870"/>
        <end position="886"/>
    </location>
</feature>
<proteinExistence type="predicted"/>
<reference evidence="4 5" key="1">
    <citation type="journal article" date="2013" name="Plant Cell">
        <title>The transition from a phytopathogenic smut ancestor to an anamorphic biocontrol agent deciphered by comparative whole-genome analysis.</title>
        <authorList>
            <person name="Lefebvre F."/>
            <person name="Joly D.L."/>
            <person name="Labbe C."/>
            <person name="Teichmann B."/>
            <person name="Linning R."/>
            <person name="Belzile F."/>
            <person name="Bakkeren G."/>
            <person name="Belanger R.R."/>
        </authorList>
    </citation>
    <scope>NUCLEOTIDE SEQUENCE [LARGE SCALE GENOMIC DNA]</scope>
    <source>
        <strain evidence="4 5">PF-1</strain>
    </source>
</reference>
<dbReference type="InterPro" id="IPR016024">
    <property type="entry name" value="ARM-type_fold"/>
</dbReference>
<feature type="region of interest" description="Disordered" evidence="3">
    <location>
        <begin position="1"/>
        <end position="77"/>
    </location>
</feature>
<dbReference type="GeneID" id="19319354"/>
<dbReference type="InterPro" id="IPR051023">
    <property type="entry name" value="PP2A_Regulatory_Subunit_A"/>
</dbReference>
<feature type="compositionally biased region" description="Low complexity" evidence="3">
    <location>
        <begin position="1342"/>
        <end position="1351"/>
    </location>
</feature>
<dbReference type="RefSeq" id="XP_007880977.1">
    <property type="nucleotide sequence ID" value="XM_007882786.1"/>
</dbReference>
<evidence type="ECO:0000313" key="5">
    <source>
        <dbReference type="Proteomes" id="UP000053664"/>
    </source>
</evidence>